<protein>
    <submittedName>
        <fullName evidence="2">Uncharacterized protein</fullName>
    </submittedName>
</protein>
<dbReference type="Proteomes" id="UP001430584">
    <property type="component" value="Unassembled WGS sequence"/>
</dbReference>
<dbReference type="EMBL" id="JAJVCZ030000002">
    <property type="protein sequence ID" value="KAL0262729.1"/>
    <property type="molecule type" value="Genomic_DNA"/>
</dbReference>
<dbReference type="RefSeq" id="XP_066635758.1">
    <property type="nucleotide sequence ID" value="XM_066773191.1"/>
</dbReference>
<evidence type="ECO:0000313" key="3">
    <source>
        <dbReference type="Proteomes" id="UP001430584"/>
    </source>
</evidence>
<sequence length="437" mass="49544">MPLPEDVDVILPSFGTPYSVSYSWPRTVPLPGSTLLYAEQVALLEAHDSFDEDQDCLMVPDGAIARKYPELYAEQMALLEAKHRFDEYRDDLKAGVTLGRRELLNLYRVHWMTAHFASRLGRAGVYNTAELDAFTYDPLVDADMQRVMDGVRGMRRKLPAYPQTPLPTPSTVAHSRWSTLKNSAWRRKLQILAIRRRRCLNTLKLIKLNHVDTDGAAMKIFSLIREWLDAIAAKEGDSQALKPQAHQANDKSDELRSFLDLPGEIRNMIYAYCFEDEIRCFVEFEDEETQKNFLALDPKPKFEDKELVFMSKREYVDMKAKDILEGKIMRWPRCLSKCTPAADSEEPVQSASVLARMWIPPTAALNDGNAEDADFLSRASSPPTEAPFDPIEAIAFFNEMCDRYKPAANPSDPLHEQPKALAIPSTAVSKNRHTAST</sequence>
<proteinExistence type="predicted"/>
<organism evidence="2 3">
    <name type="scientific">Diplodia seriata</name>
    <dbReference type="NCBI Taxonomy" id="420778"/>
    <lineage>
        <taxon>Eukaryota</taxon>
        <taxon>Fungi</taxon>
        <taxon>Dikarya</taxon>
        <taxon>Ascomycota</taxon>
        <taxon>Pezizomycotina</taxon>
        <taxon>Dothideomycetes</taxon>
        <taxon>Dothideomycetes incertae sedis</taxon>
        <taxon>Botryosphaeriales</taxon>
        <taxon>Botryosphaeriaceae</taxon>
        <taxon>Diplodia</taxon>
    </lineage>
</organism>
<name>A0ABR3CQ82_9PEZI</name>
<reference evidence="2 3" key="1">
    <citation type="submission" date="2024-02" db="EMBL/GenBank/DDBJ databases">
        <title>De novo assembly and annotation of 12 fungi associated with fruit tree decline syndrome in Ontario, Canada.</title>
        <authorList>
            <person name="Sulman M."/>
            <person name="Ellouze W."/>
            <person name="Ilyukhin E."/>
        </authorList>
    </citation>
    <scope>NUCLEOTIDE SEQUENCE [LARGE SCALE GENOMIC DNA]</scope>
    <source>
        <strain evidence="2 3">FDS-637</strain>
    </source>
</reference>
<evidence type="ECO:0000313" key="2">
    <source>
        <dbReference type="EMBL" id="KAL0262729.1"/>
    </source>
</evidence>
<dbReference type="Gene3D" id="3.30.70.330">
    <property type="match status" value="1"/>
</dbReference>
<accession>A0ABR3CQ82</accession>
<comment type="caution">
    <text evidence="2">The sequence shown here is derived from an EMBL/GenBank/DDBJ whole genome shotgun (WGS) entry which is preliminary data.</text>
</comment>
<dbReference type="GeneID" id="92005786"/>
<dbReference type="InterPro" id="IPR012677">
    <property type="entry name" value="Nucleotide-bd_a/b_plait_sf"/>
</dbReference>
<gene>
    <name evidence="2" type="ORF">SLS55_001701</name>
</gene>
<keyword evidence="3" id="KW-1185">Reference proteome</keyword>
<feature type="region of interest" description="Disordered" evidence="1">
    <location>
        <begin position="407"/>
        <end position="437"/>
    </location>
</feature>
<evidence type="ECO:0000256" key="1">
    <source>
        <dbReference type="SAM" id="MobiDB-lite"/>
    </source>
</evidence>